<feature type="domain" description="Glycosyltransferase subfamily 4-like N-terminal" evidence="3">
    <location>
        <begin position="14"/>
        <end position="174"/>
    </location>
</feature>
<evidence type="ECO:0000259" key="2">
    <source>
        <dbReference type="Pfam" id="PF00534"/>
    </source>
</evidence>
<dbReference type="Pfam" id="PF00534">
    <property type="entry name" value="Glycos_transf_1"/>
    <property type="match status" value="1"/>
</dbReference>
<dbReference type="CDD" id="cd03809">
    <property type="entry name" value="GT4_MtfB-like"/>
    <property type="match status" value="1"/>
</dbReference>
<dbReference type="AlphaFoldDB" id="A0A1F5KKZ5"/>
<proteinExistence type="predicted"/>
<dbReference type="InterPro" id="IPR028098">
    <property type="entry name" value="Glyco_trans_4-like_N"/>
</dbReference>
<evidence type="ECO:0000259" key="3">
    <source>
        <dbReference type="Pfam" id="PF13439"/>
    </source>
</evidence>
<dbReference type="EMBL" id="MFDD01000002">
    <property type="protein sequence ID" value="OGE41291.1"/>
    <property type="molecule type" value="Genomic_DNA"/>
</dbReference>
<evidence type="ECO:0008006" key="6">
    <source>
        <dbReference type="Google" id="ProtNLM"/>
    </source>
</evidence>
<comment type="caution">
    <text evidence="4">The sequence shown here is derived from an EMBL/GenBank/DDBJ whole genome shotgun (WGS) entry which is preliminary data.</text>
</comment>
<evidence type="ECO:0000313" key="4">
    <source>
        <dbReference type="EMBL" id="OGE41291.1"/>
    </source>
</evidence>
<dbReference type="Gene3D" id="3.40.50.2000">
    <property type="entry name" value="Glycogen Phosphorylase B"/>
    <property type="match status" value="2"/>
</dbReference>
<evidence type="ECO:0000313" key="5">
    <source>
        <dbReference type="Proteomes" id="UP000177328"/>
    </source>
</evidence>
<accession>A0A1F5KKZ5</accession>
<protein>
    <recommendedName>
        <fullName evidence="6">Glycosyl transferase family 1 domain-containing protein</fullName>
    </recommendedName>
</protein>
<dbReference type="Pfam" id="PF13439">
    <property type="entry name" value="Glyco_transf_4"/>
    <property type="match status" value="1"/>
</dbReference>
<gene>
    <name evidence="4" type="ORF">A3D25_02080</name>
</gene>
<dbReference type="PANTHER" id="PTHR46401:SF2">
    <property type="entry name" value="GLYCOSYLTRANSFERASE WBBK-RELATED"/>
    <property type="match status" value="1"/>
</dbReference>
<dbReference type="GO" id="GO:0009103">
    <property type="term" value="P:lipopolysaccharide biosynthetic process"/>
    <property type="evidence" value="ECO:0007669"/>
    <property type="project" value="TreeGrafter"/>
</dbReference>
<sequence>MNIGIDARLFGESGIGRYIRNLINELKKIDKQNSYFVFLLARDFEKFDQSENFKKIKADIPWYGFAEQIKLPYLIGKYKIDLMHFPHFNVPILYKGKFVVTIHDLIHQRFSMQRSTTHGRIFYNLKKVGFNIALSSALLKSEKIIVPSEFVKHDILNNSSVSADKIVVTLEGVEETFSKLASSVTEEEVRKVLEKFDIKPPFIFYLGNAHPHKNVEGLIECFLELRKKYQYLKLVLSGHDHYFWERLKSGVHHPDIIFTSFVSDKEMISLLKKASLRVIPSFEEGFGIPVLEAFAVCCPVACSDTSSLPEVAGEGAMYFNPYSTKDMSEKIIKMLGSDTLRSDLVKKGKKQLTKFSWKKMAEQTLAVYRSI</sequence>
<organism evidence="4 5">
    <name type="scientific">Candidatus Daviesbacteria bacterium RIFCSPHIGHO2_02_FULL_43_12</name>
    <dbReference type="NCBI Taxonomy" id="1797776"/>
    <lineage>
        <taxon>Bacteria</taxon>
        <taxon>Candidatus Daviesiibacteriota</taxon>
    </lineage>
</organism>
<feature type="domain" description="Glycosyl transferase family 1" evidence="2">
    <location>
        <begin position="196"/>
        <end position="351"/>
    </location>
</feature>
<dbReference type="InterPro" id="IPR001296">
    <property type="entry name" value="Glyco_trans_1"/>
</dbReference>
<evidence type="ECO:0000256" key="1">
    <source>
        <dbReference type="ARBA" id="ARBA00022679"/>
    </source>
</evidence>
<keyword evidence="1" id="KW-0808">Transferase</keyword>
<dbReference type="Proteomes" id="UP000177328">
    <property type="component" value="Unassembled WGS sequence"/>
</dbReference>
<dbReference type="GO" id="GO:0016757">
    <property type="term" value="F:glycosyltransferase activity"/>
    <property type="evidence" value="ECO:0007669"/>
    <property type="project" value="InterPro"/>
</dbReference>
<reference evidence="4 5" key="1">
    <citation type="journal article" date="2016" name="Nat. Commun.">
        <title>Thousands of microbial genomes shed light on interconnected biogeochemical processes in an aquifer system.</title>
        <authorList>
            <person name="Anantharaman K."/>
            <person name="Brown C.T."/>
            <person name="Hug L.A."/>
            <person name="Sharon I."/>
            <person name="Castelle C.J."/>
            <person name="Probst A.J."/>
            <person name="Thomas B.C."/>
            <person name="Singh A."/>
            <person name="Wilkins M.J."/>
            <person name="Karaoz U."/>
            <person name="Brodie E.L."/>
            <person name="Williams K.H."/>
            <person name="Hubbard S.S."/>
            <person name="Banfield J.F."/>
        </authorList>
    </citation>
    <scope>NUCLEOTIDE SEQUENCE [LARGE SCALE GENOMIC DNA]</scope>
</reference>
<dbReference type="SUPFAM" id="SSF53756">
    <property type="entry name" value="UDP-Glycosyltransferase/glycogen phosphorylase"/>
    <property type="match status" value="1"/>
</dbReference>
<dbReference type="PANTHER" id="PTHR46401">
    <property type="entry name" value="GLYCOSYLTRANSFERASE WBBK-RELATED"/>
    <property type="match status" value="1"/>
</dbReference>
<name>A0A1F5KKZ5_9BACT</name>